<dbReference type="InterPro" id="IPR029063">
    <property type="entry name" value="SAM-dependent_MTases_sf"/>
</dbReference>
<dbReference type="SUPFAM" id="SSF53335">
    <property type="entry name" value="S-adenosyl-L-methionine-dependent methyltransferases"/>
    <property type="match status" value="1"/>
</dbReference>
<dbReference type="InterPro" id="IPR016461">
    <property type="entry name" value="COMT-like"/>
</dbReference>
<dbReference type="GO" id="GO:0008171">
    <property type="term" value="F:O-methyltransferase activity"/>
    <property type="evidence" value="ECO:0007669"/>
    <property type="project" value="InterPro"/>
</dbReference>
<gene>
    <name evidence="5" type="ORF">T310_5595</name>
</gene>
<evidence type="ECO:0000256" key="3">
    <source>
        <dbReference type="ARBA" id="ARBA00022691"/>
    </source>
</evidence>
<name>A0A0F4YQ29_RASE3</name>
<keyword evidence="1 5" id="KW-0489">Methyltransferase</keyword>
<dbReference type="AlphaFoldDB" id="A0A0F4YQ29"/>
<evidence type="ECO:0000259" key="4">
    <source>
        <dbReference type="Pfam" id="PF00891"/>
    </source>
</evidence>
<evidence type="ECO:0000313" key="5">
    <source>
        <dbReference type="EMBL" id="KKA20387.1"/>
    </source>
</evidence>
<accession>A0A0F4YQ29</accession>
<dbReference type="PANTHER" id="PTHR43712">
    <property type="entry name" value="PUTATIVE (AFU_ORTHOLOGUE AFUA_4G14580)-RELATED"/>
    <property type="match status" value="1"/>
</dbReference>
<dbReference type="SUPFAM" id="SSF46785">
    <property type="entry name" value="Winged helix' DNA-binding domain"/>
    <property type="match status" value="1"/>
</dbReference>
<dbReference type="OrthoDB" id="1606438at2759"/>
<dbReference type="RefSeq" id="XP_013326999.1">
    <property type="nucleotide sequence ID" value="XM_013471545.1"/>
</dbReference>
<keyword evidence="6" id="KW-1185">Reference proteome</keyword>
<sequence>MATPLEQLAASISADVATVTQLLQARGEPAPSFDETSAVTIGKTTAKPDTALLEARNRLINAAHDLLRLAQGPVDHIVTLAYGATDTANLATVVRFEIPQKVPFGSTISLPELAAATGLDEDVLARTVRYAITNGVFCEPEQGRIAHTAASATLARNKNLHDMTVFNSGFSTRIVVSLADALKAQQEKQPDAPEAAFNLSYPGYVNLFDYMGKHPDASQGYFNYLDGRSQLPRYQVGNVVQSWDWTSLGSGTIVDVGGSSGHTSIALARNFPQLHFVVEDINKEGLEMGRRIIAQDADLQQRITFREHDFFHPQPVQADVYFFRHVLHDWSDADCIRIIQALVPALKDGARVLVSEGVMPEPPATRSALLEDKQVRIDDHVMLAAHVARERSVEQYTRLFQAAHPGFELVGVSGNAVGVHHSLVEYKFTRRE</sequence>
<dbReference type="InterPro" id="IPR036388">
    <property type="entry name" value="WH-like_DNA-bd_sf"/>
</dbReference>
<evidence type="ECO:0000256" key="2">
    <source>
        <dbReference type="ARBA" id="ARBA00022679"/>
    </source>
</evidence>
<keyword evidence="3" id="KW-0949">S-adenosyl-L-methionine</keyword>
<dbReference type="CDD" id="cd02440">
    <property type="entry name" value="AdoMet_MTases"/>
    <property type="match status" value="1"/>
</dbReference>
<dbReference type="Gene3D" id="1.10.10.10">
    <property type="entry name" value="Winged helix-like DNA-binding domain superfamily/Winged helix DNA-binding domain"/>
    <property type="match status" value="1"/>
</dbReference>
<dbReference type="Proteomes" id="UP000053958">
    <property type="component" value="Unassembled WGS sequence"/>
</dbReference>
<keyword evidence="2 5" id="KW-0808">Transferase</keyword>
<dbReference type="InterPro" id="IPR001077">
    <property type="entry name" value="COMT_C"/>
</dbReference>
<dbReference type="PANTHER" id="PTHR43712:SF16">
    <property type="entry name" value="O-METHYLTRANSFERASE ELCB"/>
    <property type="match status" value="1"/>
</dbReference>
<dbReference type="EMBL" id="LASV01000264">
    <property type="protein sequence ID" value="KKA20387.1"/>
    <property type="molecule type" value="Genomic_DNA"/>
</dbReference>
<comment type="caution">
    <text evidence="5">The sequence shown here is derived from an EMBL/GenBank/DDBJ whole genome shotgun (WGS) entry which is preliminary data.</text>
</comment>
<dbReference type="STRING" id="1408163.A0A0F4YQ29"/>
<proteinExistence type="predicted"/>
<dbReference type="PROSITE" id="PS51683">
    <property type="entry name" value="SAM_OMT_II"/>
    <property type="match status" value="1"/>
</dbReference>
<dbReference type="Pfam" id="PF00891">
    <property type="entry name" value="Methyltransf_2"/>
    <property type="match status" value="1"/>
</dbReference>
<dbReference type="InterPro" id="IPR036390">
    <property type="entry name" value="WH_DNA-bd_sf"/>
</dbReference>
<feature type="domain" description="O-methyltransferase C-terminal" evidence="4">
    <location>
        <begin position="188"/>
        <end position="403"/>
    </location>
</feature>
<protein>
    <submittedName>
        <fullName evidence="5">O-methyltransferase</fullName>
    </submittedName>
</protein>
<dbReference type="Gene3D" id="3.40.50.150">
    <property type="entry name" value="Vaccinia Virus protein VP39"/>
    <property type="match status" value="1"/>
</dbReference>
<dbReference type="GeneID" id="25317939"/>
<organism evidence="5 6">
    <name type="scientific">Rasamsonia emersonii (strain ATCC 16479 / CBS 393.64 / IMI 116815)</name>
    <dbReference type="NCBI Taxonomy" id="1408163"/>
    <lineage>
        <taxon>Eukaryota</taxon>
        <taxon>Fungi</taxon>
        <taxon>Dikarya</taxon>
        <taxon>Ascomycota</taxon>
        <taxon>Pezizomycotina</taxon>
        <taxon>Eurotiomycetes</taxon>
        <taxon>Eurotiomycetidae</taxon>
        <taxon>Eurotiales</taxon>
        <taxon>Trichocomaceae</taxon>
        <taxon>Rasamsonia</taxon>
    </lineage>
</organism>
<reference evidence="5 6" key="1">
    <citation type="submission" date="2015-04" db="EMBL/GenBank/DDBJ databases">
        <authorList>
            <person name="Heijne W.H."/>
            <person name="Fedorova N.D."/>
            <person name="Nierman W.C."/>
            <person name="Vollebregt A.W."/>
            <person name="Zhao Z."/>
            <person name="Wu L."/>
            <person name="Kumar M."/>
            <person name="Stam H."/>
            <person name="van den Berg M.A."/>
            <person name="Pel H.J."/>
        </authorList>
    </citation>
    <scope>NUCLEOTIDE SEQUENCE [LARGE SCALE GENOMIC DNA]</scope>
    <source>
        <strain evidence="5 6">CBS 393.64</strain>
    </source>
</reference>
<dbReference type="GO" id="GO:0032259">
    <property type="term" value="P:methylation"/>
    <property type="evidence" value="ECO:0007669"/>
    <property type="project" value="UniProtKB-KW"/>
</dbReference>
<evidence type="ECO:0000256" key="1">
    <source>
        <dbReference type="ARBA" id="ARBA00022603"/>
    </source>
</evidence>
<evidence type="ECO:0000313" key="6">
    <source>
        <dbReference type="Proteomes" id="UP000053958"/>
    </source>
</evidence>